<evidence type="ECO:0000313" key="2">
    <source>
        <dbReference type="Proteomes" id="UP000826212"/>
    </source>
</evidence>
<keyword evidence="1" id="KW-0489">Methyltransferase</keyword>
<name>A0AC61NCR0_9BACT</name>
<protein>
    <submittedName>
        <fullName evidence="1">23S rRNA (Uracil(1939)-C(5))-methyltransferase RlmD</fullName>
        <ecNumber evidence="1">2.1.1.190</ecNumber>
    </submittedName>
</protein>
<organism evidence="1 2">
    <name type="scientific">Halosquirtibacter laminarini</name>
    <dbReference type="NCBI Taxonomy" id="3374600"/>
    <lineage>
        <taxon>Bacteria</taxon>
        <taxon>Pseudomonadati</taxon>
        <taxon>Bacteroidota</taxon>
        <taxon>Bacteroidia</taxon>
        <taxon>Marinilabiliales</taxon>
        <taxon>Prolixibacteraceae</taxon>
        <taxon>Halosquirtibacter</taxon>
    </lineage>
</organism>
<dbReference type="EMBL" id="CP081303">
    <property type="protein sequence ID" value="QZE13274.1"/>
    <property type="molecule type" value="Genomic_DNA"/>
</dbReference>
<dbReference type="Proteomes" id="UP000826212">
    <property type="component" value="Chromosome"/>
</dbReference>
<keyword evidence="1" id="KW-0808">Transferase</keyword>
<accession>A0AC61NCR0</accession>
<reference evidence="1" key="1">
    <citation type="submission" date="2021-08" db="EMBL/GenBank/DDBJ databases">
        <title>Novel anaerobic bacterium isolated from sea squirt in East Sea, Republic of Korea.</title>
        <authorList>
            <person name="Nguyen T.H."/>
            <person name="Li Z."/>
            <person name="Lee Y.-J."/>
            <person name="Ko J."/>
            <person name="Kim S.-G."/>
        </authorList>
    </citation>
    <scope>NUCLEOTIDE SEQUENCE</scope>
    <source>
        <strain evidence="1">KCTC 25031</strain>
    </source>
</reference>
<gene>
    <name evidence="1" type="primary">rlmD</name>
    <name evidence="1" type="ORF">K4L44_11830</name>
</gene>
<proteinExistence type="predicted"/>
<keyword evidence="2" id="KW-1185">Reference proteome</keyword>
<dbReference type="EC" id="2.1.1.190" evidence="1"/>
<sequence>MGRSRRKKPFYENVRITDVGAEGKAIAKIDDMVVFTTHVIPGDVVDLQVVKKRKRYQEARVTKVHEYSKDRQDAFCEHFGTCGGCKWQFLPYEKQLFYKQKQVEDQLNRLGKVELPTMEPILGSEKTTFYRNKLEYTFSNKRWLTYEEVESEKEFEHMNALGFHIPGMFDKIIDINKCWLQPEPSNEIRNEIRKYALENGLTFFDLRNQEGFLRNLIIRTASTGENMVIVSFYHEDQEAREALLQHLADKFPQINALMYVINAKANDTIADQKIKVFKGEDHIFEEMEGIKFKIGPKSFYQTNSDQAYELYKITRDFAGLTGDENVYDLYTGTGTIANFVAKKAKQVVGIEYVPDAIEDAKVNSLNNKIDNTSFYAGDMKDILNNDFVQEHGQPDVIITDPPRAGMHEDVINVILNAEPTRIVYVSCNPATQARDLSLLDSKYKVTRVRPVDMFPHTHHVENVVLLEKR</sequence>
<evidence type="ECO:0000313" key="1">
    <source>
        <dbReference type="EMBL" id="QZE13274.1"/>
    </source>
</evidence>